<evidence type="ECO:0000313" key="1">
    <source>
        <dbReference type="EMBL" id="GBM28588.1"/>
    </source>
</evidence>
<evidence type="ECO:0000313" key="2">
    <source>
        <dbReference type="Proteomes" id="UP000499080"/>
    </source>
</evidence>
<dbReference type="Proteomes" id="UP000499080">
    <property type="component" value="Unassembled WGS sequence"/>
</dbReference>
<protein>
    <submittedName>
        <fullName evidence="1">Uncharacterized protein</fullName>
    </submittedName>
</protein>
<proteinExistence type="predicted"/>
<keyword evidence="2" id="KW-1185">Reference proteome</keyword>
<dbReference type="AlphaFoldDB" id="A0A4Y2EKA5"/>
<gene>
    <name evidence="1" type="ORF">AVEN_265034_1</name>
</gene>
<comment type="caution">
    <text evidence="1">The sequence shown here is derived from an EMBL/GenBank/DDBJ whole genome shotgun (WGS) entry which is preliminary data.</text>
</comment>
<dbReference type="EMBL" id="BGPR01000614">
    <property type="protein sequence ID" value="GBM28588.1"/>
    <property type="molecule type" value="Genomic_DNA"/>
</dbReference>
<name>A0A4Y2EKA5_ARAVE</name>
<accession>A0A4Y2EKA5</accession>
<organism evidence="1 2">
    <name type="scientific">Araneus ventricosus</name>
    <name type="common">Orbweaver spider</name>
    <name type="synonym">Epeira ventricosa</name>
    <dbReference type="NCBI Taxonomy" id="182803"/>
    <lineage>
        <taxon>Eukaryota</taxon>
        <taxon>Metazoa</taxon>
        <taxon>Ecdysozoa</taxon>
        <taxon>Arthropoda</taxon>
        <taxon>Chelicerata</taxon>
        <taxon>Arachnida</taxon>
        <taxon>Araneae</taxon>
        <taxon>Araneomorphae</taxon>
        <taxon>Entelegynae</taxon>
        <taxon>Araneoidea</taxon>
        <taxon>Araneidae</taxon>
        <taxon>Araneus</taxon>
    </lineage>
</organism>
<dbReference type="OrthoDB" id="6736769at2759"/>
<reference evidence="1 2" key="1">
    <citation type="journal article" date="2019" name="Sci. Rep.">
        <title>Orb-weaving spider Araneus ventricosus genome elucidates the spidroin gene catalogue.</title>
        <authorList>
            <person name="Kono N."/>
            <person name="Nakamura H."/>
            <person name="Ohtoshi R."/>
            <person name="Moran D.A.P."/>
            <person name="Shinohara A."/>
            <person name="Yoshida Y."/>
            <person name="Fujiwara M."/>
            <person name="Mori M."/>
            <person name="Tomita M."/>
            <person name="Arakawa K."/>
        </authorList>
    </citation>
    <scope>NUCLEOTIDE SEQUENCE [LARGE SCALE GENOMIC DNA]</scope>
</reference>
<sequence>MLLGIAFIFGFRNTPIEAGLSCTFAASTCCRTLRRCSYISVQLYSVDSGELYSEKRLRELLSGRYGNAVLISANTECFGTVVSFSALDLHHSGKTSGDGTVEAFAEVTDESSDQYISLSKSWQTRDTSNLKKFLIWLKQHSPFNQSEELISLSSGIVADGRVNCDSAEELGENADKGIVGKRFADVTLKRKVQVFTLAAMENTKLIDIDPVVFSPNQLFQPIACVLRSADDLEGCLQYIWATMLLFAREEDDFNERY</sequence>